<feature type="transmembrane region" description="Helical" evidence="1">
    <location>
        <begin position="6"/>
        <end position="28"/>
    </location>
</feature>
<keyword evidence="1" id="KW-1133">Transmembrane helix</keyword>
<evidence type="ECO:0000313" key="3">
    <source>
        <dbReference type="Proteomes" id="UP000231542"/>
    </source>
</evidence>
<organism evidence="2 3">
    <name type="scientific">Candidatus Kerfeldbacteria bacterium CG08_land_8_20_14_0_20_40_16</name>
    <dbReference type="NCBI Taxonomy" id="2014244"/>
    <lineage>
        <taxon>Bacteria</taxon>
        <taxon>Candidatus Kerfeldiibacteriota</taxon>
    </lineage>
</organism>
<accession>A0A2H0YVF5</accession>
<comment type="caution">
    <text evidence="2">The sequence shown here is derived from an EMBL/GenBank/DDBJ whole genome shotgun (WGS) entry which is preliminary data.</text>
</comment>
<proteinExistence type="predicted"/>
<protein>
    <submittedName>
        <fullName evidence="2">Uncharacterized protein</fullName>
    </submittedName>
</protein>
<reference evidence="2 3" key="1">
    <citation type="submission" date="2017-09" db="EMBL/GenBank/DDBJ databases">
        <title>Depth-based differentiation of microbial function through sediment-hosted aquifers and enrichment of novel symbionts in the deep terrestrial subsurface.</title>
        <authorList>
            <person name="Probst A.J."/>
            <person name="Ladd B."/>
            <person name="Jarett J.K."/>
            <person name="Geller-Mcgrath D.E."/>
            <person name="Sieber C.M."/>
            <person name="Emerson J.B."/>
            <person name="Anantharaman K."/>
            <person name="Thomas B.C."/>
            <person name="Malmstrom R."/>
            <person name="Stieglmeier M."/>
            <person name="Klingl A."/>
            <person name="Woyke T."/>
            <person name="Ryan C.M."/>
            <person name="Banfield J.F."/>
        </authorList>
    </citation>
    <scope>NUCLEOTIDE SEQUENCE [LARGE SCALE GENOMIC DNA]</scope>
    <source>
        <strain evidence="2">CG08_land_8_20_14_0_20_40_16</strain>
    </source>
</reference>
<dbReference type="EMBL" id="PEXU01000044">
    <property type="protein sequence ID" value="PIS42406.1"/>
    <property type="molecule type" value="Genomic_DNA"/>
</dbReference>
<dbReference type="Proteomes" id="UP000231542">
    <property type="component" value="Unassembled WGS sequence"/>
</dbReference>
<dbReference type="InterPro" id="IPR043993">
    <property type="entry name" value="T4SS_pilin"/>
</dbReference>
<keyword evidence="1" id="KW-0812">Transmembrane</keyword>
<feature type="transmembrane region" description="Helical" evidence="1">
    <location>
        <begin position="49"/>
        <end position="70"/>
    </location>
</feature>
<evidence type="ECO:0000313" key="2">
    <source>
        <dbReference type="EMBL" id="PIS42406.1"/>
    </source>
</evidence>
<dbReference type="Pfam" id="PF18895">
    <property type="entry name" value="T4SS_pilin"/>
    <property type="match status" value="1"/>
</dbReference>
<dbReference type="AlphaFoldDB" id="A0A2H0YVF5"/>
<evidence type="ECO:0000256" key="1">
    <source>
        <dbReference type="SAM" id="Phobius"/>
    </source>
</evidence>
<sequence length="76" mass="8300">MTLLDLIIKVLQVLLGVVSLLAVSMFIWGGLVMLTSGGNPDRVKKAKDTLVWAVLGLAIIILSVVIVSYIDQNFRF</sequence>
<gene>
    <name evidence="2" type="ORF">COT24_03720</name>
</gene>
<name>A0A2H0YVF5_9BACT</name>
<keyword evidence="1" id="KW-0472">Membrane</keyword>